<feature type="binding site" evidence="9">
    <location>
        <position position="342"/>
    </location>
    <ligand>
        <name>NADP(+)</name>
        <dbReference type="ChEBI" id="CHEBI:58349"/>
    </ligand>
</feature>
<dbReference type="SUPFAM" id="SSF52343">
    <property type="entry name" value="Ferredoxin reductase-like, C-terminal NADP-linked domain"/>
    <property type="match status" value="1"/>
</dbReference>
<evidence type="ECO:0000256" key="9">
    <source>
        <dbReference type="PIRSR" id="PIRSR000361-1"/>
    </source>
</evidence>
<dbReference type="PIRSF" id="PIRSF000361">
    <property type="entry name" value="Frd-NADP+_RD"/>
    <property type="match status" value="1"/>
</dbReference>
<dbReference type="InterPro" id="IPR039261">
    <property type="entry name" value="FNR_nucleotide-bd"/>
</dbReference>
<feature type="binding site" evidence="9">
    <location>
        <begin position="265"/>
        <end position="266"/>
    </location>
    <ligand>
        <name>NADP(+)</name>
        <dbReference type="ChEBI" id="CHEBI:58349"/>
    </ligand>
</feature>
<dbReference type="SUPFAM" id="SSF63380">
    <property type="entry name" value="Riboflavin synthase domain-like"/>
    <property type="match status" value="1"/>
</dbReference>
<evidence type="ECO:0000313" key="12">
    <source>
        <dbReference type="Proteomes" id="UP000660262"/>
    </source>
</evidence>
<comment type="catalytic activity">
    <reaction evidence="7 8">
        <text>2 reduced [2Fe-2S]-[ferredoxin] + NADP(+) + H(+) = 2 oxidized [2Fe-2S]-[ferredoxin] + NADPH</text>
        <dbReference type="Rhea" id="RHEA:20125"/>
        <dbReference type="Rhea" id="RHEA-COMP:10000"/>
        <dbReference type="Rhea" id="RHEA-COMP:10001"/>
        <dbReference type="ChEBI" id="CHEBI:15378"/>
        <dbReference type="ChEBI" id="CHEBI:33737"/>
        <dbReference type="ChEBI" id="CHEBI:33738"/>
        <dbReference type="ChEBI" id="CHEBI:57783"/>
        <dbReference type="ChEBI" id="CHEBI:58349"/>
        <dbReference type="EC" id="1.18.1.2"/>
    </reaction>
</comment>
<evidence type="ECO:0000256" key="6">
    <source>
        <dbReference type="ARBA" id="ARBA00023002"/>
    </source>
</evidence>
<dbReference type="Gene3D" id="3.40.50.80">
    <property type="entry name" value="Nucleotide-binding domain of ferredoxin-NADP reductase (FNR) module"/>
    <property type="match status" value="1"/>
</dbReference>
<feature type="binding site" evidence="9">
    <location>
        <position position="203"/>
    </location>
    <ligand>
        <name>NADP(+)</name>
        <dbReference type="ChEBI" id="CHEBI:58349"/>
    </ligand>
</feature>
<name>A0A830HDF6_9CHLO</name>
<feature type="domain" description="FAD-binding FR-type" evidence="10">
    <location>
        <begin position="57"/>
        <end position="187"/>
    </location>
</feature>
<keyword evidence="5 8" id="KW-0521">NADP</keyword>
<sequence length="344" mass="38698">MPAMRLNARSKVNAPRRSPMAKAVAVTSIPAPPAKLAKVPLELEEPKEVPLNTWTSKKPLIVKVKSCERIVGPKATGETCHIVLETDNKAPFWEGQSYGVVPPGTKMNSKGKEVPHGVRLYSIASTRYGDYFDGKTASLCVRRATYWDPEMNKEDPAKKGICSNFLCDSKPGTEVTLTGPTGKILLLPEEDPNNVHIMCATGTGIAPFRTYLRRMFLEDVPNFRFGGLAWLFMGVANSDAKLYDDEFQVMSERFPDQFRIDYAISREQQNKDGGKMYIQDKIEEYSEEVFDLLKNGAHIYFCGLKGMLPGILDMLERVAKDQGLNWEEFYEGLKENNQLHVEVY</sequence>
<dbReference type="CDD" id="cd06208">
    <property type="entry name" value="CYPOR_like_FNR"/>
    <property type="match status" value="1"/>
</dbReference>
<dbReference type="EMBL" id="BNJQ01000005">
    <property type="protein sequence ID" value="GHP03389.1"/>
    <property type="molecule type" value="Genomic_DNA"/>
</dbReference>
<proteinExistence type="inferred from homology"/>
<dbReference type="Pfam" id="PF00175">
    <property type="entry name" value="NAD_binding_1"/>
    <property type="match status" value="1"/>
</dbReference>
<evidence type="ECO:0000256" key="7">
    <source>
        <dbReference type="ARBA" id="ARBA00047776"/>
    </source>
</evidence>
<comment type="cofactor">
    <cofactor evidence="1">
        <name>FAD</name>
        <dbReference type="ChEBI" id="CHEBI:57692"/>
    </cofactor>
</comment>
<keyword evidence="6 8" id="KW-0560">Oxidoreductase</keyword>
<dbReference type="InterPro" id="IPR017938">
    <property type="entry name" value="Riboflavin_synthase-like_b-brl"/>
</dbReference>
<reference evidence="11" key="1">
    <citation type="submission" date="2020-10" db="EMBL/GenBank/DDBJ databases">
        <title>Unveiling of a novel bifunctional photoreceptor, Dualchrome1, isolated from a cosmopolitan green alga.</title>
        <authorList>
            <person name="Suzuki S."/>
            <person name="Kawachi M."/>
        </authorList>
    </citation>
    <scope>NUCLEOTIDE SEQUENCE</scope>
    <source>
        <strain evidence="11">NIES 2893</strain>
    </source>
</reference>
<evidence type="ECO:0000256" key="3">
    <source>
        <dbReference type="ARBA" id="ARBA00022630"/>
    </source>
</evidence>
<dbReference type="InterPro" id="IPR001709">
    <property type="entry name" value="Flavoprot_Pyr_Nucl_cyt_Rdtase"/>
</dbReference>
<dbReference type="InterPro" id="IPR035442">
    <property type="entry name" value="FNR_plant_Cyanobacteria"/>
</dbReference>
<dbReference type="PROSITE" id="PS51384">
    <property type="entry name" value="FAD_FR"/>
    <property type="match status" value="1"/>
</dbReference>
<evidence type="ECO:0000256" key="8">
    <source>
        <dbReference type="PIRNR" id="PIRNR000361"/>
    </source>
</evidence>
<protein>
    <recommendedName>
        <fullName evidence="8">Ferredoxin--NADP reductase, chloroplastic</fullName>
        <shortName evidence="8">FNR</shortName>
        <ecNumber evidence="8">1.18.1.2</ecNumber>
    </recommendedName>
</protein>
<organism evidence="11 12">
    <name type="scientific">Pycnococcus provasolii</name>
    <dbReference type="NCBI Taxonomy" id="41880"/>
    <lineage>
        <taxon>Eukaryota</taxon>
        <taxon>Viridiplantae</taxon>
        <taxon>Chlorophyta</taxon>
        <taxon>Pseudoscourfieldiophyceae</taxon>
        <taxon>Pseudoscourfieldiales</taxon>
        <taxon>Pycnococcaceae</taxon>
        <taxon>Pycnococcus</taxon>
    </lineage>
</organism>
<dbReference type="AlphaFoldDB" id="A0A830HDF6"/>
<dbReference type="GO" id="GO:0009507">
    <property type="term" value="C:chloroplast"/>
    <property type="evidence" value="ECO:0007669"/>
    <property type="project" value="UniProtKB-SubCell"/>
</dbReference>
<feature type="binding site" evidence="9">
    <location>
        <position position="122"/>
    </location>
    <ligand>
        <name>NADP(+)</name>
        <dbReference type="ChEBI" id="CHEBI:58349"/>
    </ligand>
</feature>
<dbReference type="InterPro" id="IPR017927">
    <property type="entry name" value="FAD-bd_FR_type"/>
</dbReference>
<evidence type="ECO:0000259" key="10">
    <source>
        <dbReference type="PROSITE" id="PS51384"/>
    </source>
</evidence>
<evidence type="ECO:0000256" key="4">
    <source>
        <dbReference type="ARBA" id="ARBA00022827"/>
    </source>
</evidence>
<dbReference type="EC" id="1.18.1.2" evidence="8"/>
<evidence type="ECO:0000256" key="2">
    <source>
        <dbReference type="ARBA" id="ARBA00008312"/>
    </source>
</evidence>
<dbReference type="Proteomes" id="UP000660262">
    <property type="component" value="Unassembled WGS sequence"/>
</dbReference>
<accession>A0A830HDF6</accession>
<keyword evidence="3 8" id="KW-0285">Flavoprotein</keyword>
<evidence type="ECO:0000256" key="1">
    <source>
        <dbReference type="ARBA" id="ARBA00001974"/>
    </source>
</evidence>
<dbReference type="PRINTS" id="PR00371">
    <property type="entry name" value="FPNCR"/>
</dbReference>
<comment type="caution">
    <text evidence="11">The sequence shown here is derived from an EMBL/GenBank/DDBJ whole genome shotgun (WGS) entry which is preliminary data.</text>
</comment>
<dbReference type="PIRSF" id="PIRSF501178">
    <property type="entry name" value="FNR-PetH"/>
    <property type="match status" value="1"/>
</dbReference>
<comment type="similarity">
    <text evidence="2 8">Belongs to the ferredoxin--NADP reductase type 1 family.</text>
</comment>
<dbReference type="InterPro" id="IPR001433">
    <property type="entry name" value="OxRdtase_FAD/NAD-bd"/>
</dbReference>
<keyword evidence="12" id="KW-1185">Reference proteome</keyword>
<dbReference type="GO" id="GO:0004324">
    <property type="term" value="F:ferredoxin-NADP+ reductase activity"/>
    <property type="evidence" value="ECO:0007669"/>
    <property type="project" value="UniProtKB-EC"/>
</dbReference>
<dbReference type="InterPro" id="IPR015701">
    <property type="entry name" value="FNR"/>
</dbReference>
<dbReference type="Gene3D" id="2.40.30.10">
    <property type="entry name" value="Translation factors"/>
    <property type="match status" value="1"/>
</dbReference>
<keyword evidence="4 8" id="KW-0274">FAD</keyword>
<comment type="subcellular location">
    <subcellularLocation>
        <location evidence="8">Plastid</location>
        <location evidence="8">Chloroplast</location>
    </subcellularLocation>
</comment>
<feature type="binding site" evidence="9">
    <location>
        <position position="275"/>
    </location>
    <ligand>
        <name>NADP(+)</name>
        <dbReference type="ChEBI" id="CHEBI:58349"/>
    </ligand>
</feature>
<dbReference type="PANTHER" id="PTHR43314">
    <property type="match status" value="1"/>
</dbReference>
<evidence type="ECO:0000313" key="11">
    <source>
        <dbReference type="EMBL" id="GHP03389.1"/>
    </source>
</evidence>
<dbReference type="OrthoDB" id="1688044at2759"/>
<feature type="binding site" evidence="9">
    <location>
        <begin position="303"/>
        <end position="304"/>
    </location>
    <ligand>
        <name>NADP(+)</name>
        <dbReference type="ChEBI" id="CHEBI:58349"/>
    </ligand>
</feature>
<evidence type="ECO:0000256" key="5">
    <source>
        <dbReference type="ARBA" id="ARBA00022857"/>
    </source>
</evidence>
<dbReference type="FunFam" id="3.40.50.80:FF:000008">
    <property type="entry name" value="Ferredoxin--NADP reductase, chloroplastic"/>
    <property type="match status" value="1"/>
</dbReference>
<feature type="binding site" evidence="9">
    <location>
        <position position="142"/>
    </location>
    <ligand>
        <name>NADP(+)</name>
        <dbReference type="ChEBI" id="CHEBI:58349"/>
    </ligand>
</feature>
<gene>
    <name evidence="11" type="ORF">PPROV_000214400</name>
</gene>